<comment type="caution">
    <text evidence="1">The sequence shown here is derived from an EMBL/GenBank/DDBJ whole genome shotgun (WGS) entry which is preliminary data.</text>
</comment>
<proteinExistence type="predicted"/>
<dbReference type="EMBL" id="QKWP01001266">
    <property type="protein sequence ID" value="RIB10319.1"/>
    <property type="molecule type" value="Genomic_DNA"/>
</dbReference>
<sequence length="86" mass="10106">MMDIDPINRQTAAEICDIFAEWQNSEIILLELFDSDEKLQNMAKDDTQIYLDSYKSSFIPSTITLYKSYSDLDKWEMPDVIDEIDE</sequence>
<reference evidence="1 2" key="1">
    <citation type="submission" date="2018-06" db="EMBL/GenBank/DDBJ databases">
        <title>Comparative genomics reveals the genomic features of Rhizophagus irregularis, R. cerebriforme, R. diaphanum and Gigaspora rosea, and their symbiotic lifestyle signature.</title>
        <authorList>
            <person name="Morin E."/>
            <person name="San Clemente H."/>
            <person name="Chen E.C.H."/>
            <person name="De La Providencia I."/>
            <person name="Hainaut M."/>
            <person name="Kuo A."/>
            <person name="Kohler A."/>
            <person name="Murat C."/>
            <person name="Tang N."/>
            <person name="Roy S."/>
            <person name="Loubradou J."/>
            <person name="Henrissat B."/>
            <person name="Grigoriev I.V."/>
            <person name="Corradi N."/>
            <person name="Roux C."/>
            <person name="Martin F.M."/>
        </authorList>
    </citation>
    <scope>NUCLEOTIDE SEQUENCE [LARGE SCALE GENOMIC DNA]</scope>
    <source>
        <strain evidence="1 2">DAOM 194757</strain>
    </source>
</reference>
<gene>
    <name evidence="1" type="ORF">C2G38_2206484</name>
</gene>
<keyword evidence="2" id="KW-1185">Reference proteome</keyword>
<protein>
    <submittedName>
        <fullName evidence="1">Uncharacterized protein</fullName>
    </submittedName>
</protein>
<evidence type="ECO:0000313" key="1">
    <source>
        <dbReference type="EMBL" id="RIB10319.1"/>
    </source>
</evidence>
<evidence type="ECO:0000313" key="2">
    <source>
        <dbReference type="Proteomes" id="UP000266673"/>
    </source>
</evidence>
<dbReference type="AlphaFoldDB" id="A0A397UNE6"/>
<dbReference type="Proteomes" id="UP000266673">
    <property type="component" value="Unassembled WGS sequence"/>
</dbReference>
<name>A0A397UNE6_9GLOM</name>
<accession>A0A397UNE6</accession>
<organism evidence="1 2">
    <name type="scientific">Gigaspora rosea</name>
    <dbReference type="NCBI Taxonomy" id="44941"/>
    <lineage>
        <taxon>Eukaryota</taxon>
        <taxon>Fungi</taxon>
        <taxon>Fungi incertae sedis</taxon>
        <taxon>Mucoromycota</taxon>
        <taxon>Glomeromycotina</taxon>
        <taxon>Glomeromycetes</taxon>
        <taxon>Diversisporales</taxon>
        <taxon>Gigasporaceae</taxon>
        <taxon>Gigaspora</taxon>
    </lineage>
</organism>